<dbReference type="RefSeq" id="WP_204938822.1">
    <property type="nucleotide sequence ID" value="NZ_BAAAUM010000001.1"/>
</dbReference>
<reference evidence="2" key="1">
    <citation type="journal article" date="2014" name="Int. J. Syst. Evol. Microbiol.">
        <title>Complete genome sequence of Corynebacterium casei LMG S-19264T (=DSM 44701T), isolated from a smear-ripened cheese.</title>
        <authorList>
            <consortium name="US DOE Joint Genome Institute (JGI-PGF)"/>
            <person name="Walter F."/>
            <person name="Albersmeier A."/>
            <person name="Kalinowski J."/>
            <person name="Ruckert C."/>
        </authorList>
    </citation>
    <scope>NUCLEOTIDE SEQUENCE</scope>
    <source>
        <strain evidence="2">VKM Ac-1958</strain>
    </source>
</reference>
<keyword evidence="1" id="KW-1133">Transmembrane helix</keyword>
<gene>
    <name evidence="2" type="ORF">GCM10017596_08840</name>
</gene>
<keyword evidence="3" id="KW-1185">Reference proteome</keyword>
<dbReference type="Proteomes" id="UP001142325">
    <property type="component" value="Unassembled WGS sequence"/>
</dbReference>
<reference evidence="2" key="2">
    <citation type="submission" date="2023-01" db="EMBL/GenBank/DDBJ databases">
        <authorList>
            <person name="Sun Q."/>
            <person name="Evtushenko L."/>
        </authorList>
    </citation>
    <scope>NUCLEOTIDE SEQUENCE</scope>
    <source>
        <strain evidence="2">VKM Ac-1958</strain>
    </source>
</reference>
<comment type="caution">
    <text evidence="2">The sequence shown here is derived from an EMBL/GenBank/DDBJ whole genome shotgun (WGS) entry which is preliminary data.</text>
</comment>
<keyword evidence="1" id="KW-0472">Membrane</keyword>
<evidence type="ECO:0000313" key="3">
    <source>
        <dbReference type="Proteomes" id="UP001142325"/>
    </source>
</evidence>
<dbReference type="EMBL" id="BSET01000001">
    <property type="protein sequence ID" value="GLK01169.1"/>
    <property type="molecule type" value="Genomic_DNA"/>
</dbReference>
<organism evidence="2 3">
    <name type="scientific">Microbacterium keratanolyticum</name>
    <dbReference type="NCBI Taxonomy" id="67574"/>
    <lineage>
        <taxon>Bacteria</taxon>
        <taxon>Bacillati</taxon>
        <taxon>Actinomycetota</taxon>
        <taxon>Actinomycetes</taxon>
        <taxon>Micrococcales</taxon>
        <taxon>Microbacteriaceae</taxon>
        <taxon>Microbacterium</taxon>
    </lineage>
</organism>
<sequence length="48" mass="5684">MNSRDLMFLVMIGIISTTLVVVIVQWVRSRRGRHNGGNWWEGPWDDQR</sequence>
<keyword evidence="1" id="KW-0812">Transmembrane</keyword>
<evidence type="ECO:0000256" key="1">
    <source>
        <dbReference type="SAM" id="Phobius"/>
    </source>
</evidence>
<proteinExistence type="predicted"/>
<evidence type="ECO:0000313" key="2">
    <source>
        <dbReference type="EMBL" id="GLK01169.1"/>
    </source>
</evidence>
<dbReference type="AlphaFoldDB" id="A0A9W6HR84"/>
<name>A0A9W6HR84_9MICO</name>
<feature type="transmembrane region" description="Helical" evidence="1">
    <location>
        <begin position="6"/>
        <end position="27"/>
    </location>
</feature>
<protein>
    <submittedName>
        <fullName evidence="2">Uncharacterized protein</fullName>
    </submittedName>
</protein>
<accession>A0A9W6HR84</accession>